<dbReference type="Pfam" id="PF18962">
    <property type="entry name" value="Por_Secre_tail"/>
    <property type="match status" value="1"/>
</dbReference>
<evidence type="ECO:0000259" key="10">
    <source>
        <dbReference type="PROSITE" id="PS50093"/>
    </source>
</evidence>
<evidence type="ECO:0000313" key="11">
    <source>
        <dbReference type="EMBL" id="RDC65768.1"/>
    </source>
</evidence>
<dbReference type="InterPro" id="IPR013783">
    <property type="entry name" value="Ig-like_fold"/>
</dbReference>
<keyword evidence="6" id="KW-0862">Zinc</keyword>
<keyword evidence="3" id="KW-0479">Metal-binding</keyword>
<evidence type="ECO:0000256" key="4">
    <source>
        <dbReference type="ARBA" id="ARBA00022729"/>
    </source>
</evidence>
<dbReference type="InterPro" id="IPR024079">
    <property type="entry name" value="MetalloPept_cat_dom_sf"/>
</dbReference>
<reference evidence="11 12" key="1">
    <citation type="submission" date="2018-04" db="EMBL/GenBank/DDBJ databases">
        <title>Adhaeribacter sp. HMF7616 genome sequencing and assembly.</title>
        <authorList>
            <person name="Kang H."/>
            <person name="Kang J."/>
            <person name="Cha I."/>
            <person name="Kim H."/>
            <person name="Joh K."/>
        </authorList>
    </citation>
    <scope>NUCLEOTIDE SEQUENCE [LARGE SCALE GENOMIC DNA]</scope>
    <source>
        <strain evidence="11 12">HMF7616</strain>
    </source>
</reference>
<keyword evidence="4 9" id="KW-0732">Signal</keyword>
<evidence type="ECO:0000256" key="5">
    <source>
        <dbReference type="ARBA" id="ARBA00022801"/>
    </source>
</evidence>
<dbReference type="Pfam" id="PF05572">
    <property type="entry name" value="Peptidase_M43"/>
    <property type="match status" value="1"/>
</dbReference>
<dbReference type="GO" id="GO:0046872">
    <property type="term" value="F:metal ion binding"/>
    <property type="evidence" value="ECO:0007669"/>
    <property type="project" value="UniProtKB-KW"/>
</dbReference>
<keyword evidence="12" id="KW-1185">Reference proteome</keyword>
<comment type="caution">
    <text evidence="11">The sequence shown here is derived from an EMBL/GenBank/DDBJ whole genome shotgun (WGS) entry which is preliminary data.</text>
</comment>
<dbReference type="EMBL" id="QASA01000001">
    <property type="protein sequence ID" value="RDC65768.1"/>
    <property type="molecule type" value="Genomic_DNA"/>
</dbReference>
<feature type="domain" description="PKD" evidence="10">
    <location>
        <begin position="337"/>
        <end position="402"/>
    </location>
</feature>
<dbReference type="InterPro" id="IPR008754">
    <property type="entry name" value="Peptidase_M43"/>
</dbReference>
<keyword evidence="8" id="KW-1015">Disulfide bond</keyword>
<dbReference type="InterPro" id="IPR026444">
    <property type="entry name" value="Secre_tail"/>
</dbReference>
<evidence type="ECO:0000256" key="2">
    <source>
        <dbReference type="ARBA" id="ARBA00022670"/>
    </source>
</evidence>
<evidence type="ECO:0000256" key="9">
    <source>
        <dbReference type="SAM" id="SignalP"/>
    </source>
</evidence>
<dbReference type="PROSITE" id="PS50093">
    <property type="entry name" value="PKD"/>
    <property type="match status" value="1"/>
</dbReference>
<dbReference type="NCBIfam" id="TIGR04183">
    <property type="entry name" value="Por_Secre_tail"/>
    <property type="match status" value="1"/>
</dbReference>
<gene>
    <name evidence="11" type="ORF">AHMF7616_04398</name>
</gene>
<evidence type="ECO:0000256" key="7">
    <source>
        <dbReference type="ARBA" id="ARBA00023049"/>
    </source>
</evidence>
<dbReference type="Gene3D" id="2.60.40.10">
    <property type="entry name" value="Immunoglobulins"/>
    <property type="match status" value="1"/>
</dbReference>
<dbReference type="GO" id="GO:0008237">
    <property type="term" value="F:metallopeptidase activity"/>
    <property type="evidence" value="ECO:0007669"/>
    <property type="project" value="UniProtKB-KW"/>
</dbReference>
<dbReference type="SUPFAM" id="SSF49299">
    <property type="entry name" value="PKD domain"/>
    <property type="match status" value="1"/>
</dbReference>
<keyword evidence="2" id="KW-0645">Protease</keyword>
<accession>A0A369QUC3</accession>
<dbReference type="AlphaFoldDB" id="A0A369QUC3"/>
<feature type="signal peptide" evidence="9">
    <location>
        <begin position="1"/>
        <end position="23"/>
    </location>
</feature>
<dbReference type="InterPro" id="IPR035986">
    <property type="entry name" value="PKD_dom_sf"/>
</dbReference>
<dbReference type="Pfam" id="PF18911">
    <property type="entry name" value="PKD_4"/>
    <property type="match status" value="1"/>
</dbReference>
<dbReference type="SMART" id="SM00089">
    <property type="entry name" value="PKD"/>
    <property type="match status" value="1"/>
</dbReference>
<dbReference type="SUPFAM" id="SSF55486">
    <property type="entry name" value="Metalloproteases ('zincins'), catalytic domain"/>
    <property type="match status" value="1"/>
</dbReference>
<evidence type="ECO:0000256" key="3">
    <source>
        <dbReference type="ARBA" id="ARBA00022723"/>
    </source>
</evidence>
<dbReference type="InterPro" id="IPR022409">
    <property type="entry name" value="PKD/Chitinase_dom"/>
</dbReference>
<dbReference type="CDD" id="cd00146">
    <property type="entry name" value="PKD"/>
    <property type="match status" value="1"/>
</dbReference>
<evidence type="ECO:0000256" key="1">
    <source>
        <dbReference type="ARBA" id="ARBA00008721"/>
    </source>
</evidence>
<organism evidence="11 12">
    <name type="scientific">Adhaeribacter pallidiroseus</name>
    <dbReference type="NCBI Taxonomy" id="2072847"/>
    <lineage>
        <taxon>Bacteria</taxon>
        <taxon>Pseudomonadati</taxon>
        <taxon>Bacteroidota</taxon>
        <taxon>Cytophagia</taxon>
        <taxon>Cytophagales</taxon>
        <taxon>Hymenobacteraceae</taxon>
        <taxon>Adhaeribacter</taxon>
    </lineage>
</organism>
<dbReference type="Proteomes" id="UP000253919">
    <property type="component" value="Unassembled WGS sequence"/>
</dbReference>
<evidence type="ECO:0000256" key="8">
    <source>
        <dbReference type="ARBA" id="ARBA00023157"/>
    </source>
</evidence>
<dbReference type="PANTHER" id="PTHR47466">
    <property type="match status" value="1"/>
</dbReference>
<dbReference type="InterPro" id="IPR000601">
    <property type="entry name" value="PKD_dom"/>
</dbReference>
<dbReference type="CDD" id="cd04275">
    <property type="entry name" value="ZnMc_pappalysin_like"/>
    <property type="match status" value="1"/>
</dbReference>
<dbReference type="Gene3D" id="3.40.390.10">
    <property type="entry name" value="Collagenase (Catalytic Domain)"/>
    <property type="match status" value="1"/>
</dbReference>
<name>A0A369QUC3_9BACT</name>
<evidence type="ECO:0000313" key="12">
    <source>
        <dbReference type="Proteomes" id="UP000253919"/>
    </source>
</evidence>
<dbReference type="RefSeq" id="WP_115374726.1">
    <property type="nucleotide sequence ID" value="NZ_QASA01000001.1"/>
</dbReference>
<sequence>MQLRAHSFFLIFIWLVFTHSVKAQQVAPSRQCATNEVTQQLQKRIPGMAAQQQKVKRQAQAYQQQKKRARLQQPVIVVPVVFHIVYRTTRENISTEQILSQLDVLNTDYRRQNADSTQTLPQFKSIAADTRIQFCLATRDPLGRMTTGITRKSTTATGFDLGDDVKFSRFSGQDAWDSDRYLNIWVCNLSGETLGYSQYPGGPTETDGVVLDYTTVGQPPVNPFASSYNLGRTGTHEVGHWLGLQHIWGPDDASCTDSDDIADTPNQEDASNGCPTSAVTSCNNSLQGGDMYQNYLDYTDDACMNLFTQGQAEYMQSILSTVRQNILTTAVVCSVPLTADFVVSDTIIVAGTTVQFEDASVGVQANQWNWTFEGANVASSNQQNPLVRYDQPGTYTVTLTASFNSVSDAVTKTQYIRVTGTEAILYPNPAEDQLNIEAPANKELQQIQIINSVGQIILTQTTAANFVTINLPAVANGLYTCRLWYKDGSTSVKKLVITR</sequence>
<keyword evidence="7" id="KW-0482">Metalloprotease</keyword>
<dbReference type="GO" id="GO:0006508">
    <property type="term" value="P:proteolysis"/>
    <property type="evidence" value="ECO:0007669"/>
    <property type="project" value="UniProtKB-KW"/>
</dbReference>
<evidence type="ECO:0000256" key="6">
    <source>
        <dbReference type="ARBA" id="ARBA00022833"/>
    </source>
</evidence>
<dbReference type="PANTHER" id="PTHR47466:SF1">
    <property type="entry name" value="METALLOPROTEASE MEP1 (AFU_ORTHOLOGUE AFUA_1G07730)-RELATED"/>
    <property type="match status" value="1"/>
</dbReference>
<feature type="chain" id="PRO_5016942796" evidence="9">
    <location>
        <begin position="24"/>
        <end position="499"/>
    </location>
</feature>
<dbReference type="OrthoDB" id="6278496at2"/>
<keyword evidence="5" id="KW-0378">Hydrolase</keyword>
<proteinExistence type="inferred from homology"/>
<protein>
    <submittedName>
        <fullName evidence="11">Ulilysin</fullName>
    </submittedName>
</protein>
<comment type="similarity">
    <text evidence="1">Belongs to the peptidase M43B family.</text>
</comment>